<comment type="similarity">
    <text evidence="5">Belongs to the RNase HII family. RnhC subfamily.</text>
</comment>
<feature type="domain" description="RNase H type-2" evidence="15">
    <location>
        <begin position="93"/>
        <end position="313"/>
    </location>
</feature>
<dbReference type="GO" id="GO:0032299">
    <property type="term" value="C:ribonuclease H2 complex"/>
    <property type="evidence" value="ECO:0007669"/>
    <property type="project" value="TreeGrafter"/>
</dbReference>
<evidence type="ECO:0000256" key="12">
    <source>
        <dbReference type="PROSITE-ProRule" id="PRU01319"/>
    </source>
</evidence>
<evidence type="ECO:0000256" key="9">
    <source>
        <dbReference type="ARBA" id="ARBA00022759"/>
    </source>
</evidence>
<dbReference type="RefSeq" id="WP_165106931.1">
    <property type="nucleotide sequence ID" value="NZ_JAAKYA010000045.1"/>
</dbReference>
<dbReference type="Gene3D" id="3.30.420.10">
    <property type="entry name" value="Ribonuclease H-like superfamily/Ribonuclease H"/>
    <property type="match status" value="1"/>
</dbReference>
<gene>
    <name evidence="16" type="ORF">G4L39_06820</name>
</gene>
<dbReference type="Gene3D" id="3.30.310.10">
    <property type="entry name" value="TATA-Binding Protein"/>
    <property type="match status" value="1"/>
</dbReference>
<evidence type="ECO:0000313" key="16">
    <source>
        <dbReference type="EMBL" id="NGO39110.1"/>
    </source>
</evidence>
<evidence type="ECO:0000256" key="7">
    <source>
        <dbReference type="ARBA" id="ARBA00022722"/>
    </source>
</evidence>
<dbReference type="InterPro" id="IPR024567">
    <property type="entry name" value="RNase_HII/HIII_dom"/>
</dbReference>
<name>A0A6M1S157_9BACT</name>
<evidence type="ECO:0000256" key="4">
    <source>
        <dbReference type="ARBA" id="ARBA00004496"/>
    </source>
</evidence>
<dbReference type="GO" id="GO:0004523">
    <property type="term" value="F:RNA-DNA hybrid ribonuclease activity"/>
    <property type="evidence" value="ECO:0007669"/>
    <property type="project" value="UniProtKB-UniRule"/>
</dbReference>
<comment type="catalytic activity">
    <reaction evidence="1 12 13">
        <text>Endonucleolytic cleavage to 5'-phosphomonoester.</text>
        <dbReference type="EC" id="3.1.26.4"/>
    </reaction>
</comment>
<feature type="compositionally biased region" description="Gly residues" evidence="14">
    <location>
        <begin position="319"/>
        <end position="350"/>
    </location>
</feature>
<dbReference type="NCBIfam" id="TIGR00716">
    <property type="entry name" value="rnhC"/>
    <property type="match status" value="1"/>
</dbReference>
<comment type="subcellular location">
    <subcellularLocation>
        <location evidence="4">Cytoplasm</location>
    </subcellularLocation>
</comment>
<keyword evidence="7 12" id="KW-0540">Nuclease</keyword>
<comment type="caution">
    <text evidence="16">The sequence shown here is derived from an EMBL/GenBank/DDBJ whole genome shotgun (WGS) entry which is preliminary data.</text>
</comment>
<accession>A0A6M1S157</accession>
<evidence type="ECO:0000256" key="14">
    <source>
        <dbReference type="SAM" id="MobiDB-lite"/>
    </source>
</evidence>
<dbReference type="PROSITE" id="PS51975">
    <property type="entry name" value="RNASE_H_2"/>
    <property type="match status" value="1"/>
</dbReference>
<protein>
    <recommendedName>
        <fullName evidence="13">Ribonuclease</fullName>
        <ecNumber evidence="13">3.1.26.4</ecNumber>
    </recommendedName>
</protein>
<evidence type="ECO:0000313" key="17">
    <source>
        <dbReference type="Proteomes" id="UP000477311"/>
    </source>
</evidence>
<dbReference type="InterPro" id="IPR004641">
    <property type="entry name" value="RNase_HIII"/>
</dbReference>
<evidence type="ECO:0000256" key="3">
    <source>
        <dbReference type="ARBA" id="ARBA00004065"/>
    </source>
</evidence>
<keyword evidence="8 12" id="KW-0479">Metal-binding</keyword>
<keyword evidence="9 12" id="KW-0255">Endonuclease</keyword>
<sequence>MGATLNHYTVELTEEQARELERWCREHGFEMREVPHARFGAFGEDVSVVCYRSGKAVVQGRGTRDFVQFVLEPEILKEARLGYELELEPELKLARVGIDESGKGDLFGPLCVAAVYVNESVVRSWQGSGIRDSKRVGSDAAVRELARQVRSTPGCVWEVVVIGNAAYNRCWRAMGNVNRLLAWGHARALENLLARGDRLNPFPVRVISDQFAADPRVVARALMERGRTLELVQRHRAESDPAVAAASLLAREAFLDRLARLSQRWGVRLPRGAGAEAREALRQLVQKHGAGVCVEVTKLHFRTVSEVLSELRLPMPDPGGAGPGRSGGFGGEGGDGGWGLFGRAGGGRAD</sequence>
<feature type="binding site" evidence="12">
    <location>
        <position position="209"/>
    </location>
    <ligand>
        <name>a divalent metal cation</name>
        <dbReference type="ChEBI" id="CHEBI:60240"/>
    </ligand>
</feature>
<dbReference type="InterPro" id="IPR036397">
    <property type="entry name" value="RNaseH_sf"/>
</dbReference>
<evidence type="ECO:0000256" key="8">
    <source>
        <dbReference type="ARBA" id="ARBA00022723"/>
    </source>
</evidence>
<dbReference type="GO" id="GO:0003723">
    <property type="term" value="F:RNA binding"/>
    <property type="evidence" value="ECO:0007669"/>
    <property type="project" value="UniProtKB-UniRule"/>
</dbReference>
<dbReference type="Proteomes" id="UP000477311">
    <property type="component" value="Unassembled WGS sequence"/>
</dbReference>
<evidence type="ECO:0000256" key="6">
    <source>
        <dbReference type="ARBA" id="ARBA00022490"/>
    </source>
</evidence>
<dbReference type="SUPFAM" id="SSF53098">
    <property type="entry name" value="Ribonuclease H-like"/>
    <property type="match status" value="1"/>
</dbReference>
<keyword evidence="17" id="KW-1185">Reference proteome</keyword>
<feature type="region of interest" description="Disordered" evidence="14">
    <location>
        <begin position="312"/>
        <end position="350"/>
    </location>
</feature>
<dbReference type="PANTHER" id="PTHR10954">
    <property type="entry name" value="RIBONUCLEASE H2 SUBUNIT A"/>
    <property type="match status" value="1"/>
</dbReference>
<evidence type="ECO:0000256" key="13">
    <source>
        <dbReference type="RuleBase" id="RU003515"/>
    </source>
</evidence>
<evidence type="ECO:0000256" key="2">
    <source>
        <dbReference type="ARBA" id="ARBA00001946"/>
    </source>
</evidence>
<comment type="cofactor">
    <cofactor evidence="2">
        <name>Mg(2+)</name>
        <dbReference type="ChEBI" id="CHEBI:18420"/>
    </cofactor>
</comment>
<evidence type="ECO:0000256" key="1">
    <source>
        <dbReference type="ARBA" id="ARBA00000077"/>
    </source>
</evidence>
<evidence type="ECO:0000256" key="10">
    <source>
        <dbReference type="ARBA" id="ARBA00022801"/>
    </source>
</evidence>
<reference evidence="16 17" key="1">
    <citation type="submission" date="2020-02" db="EMBL/GenBank/DDBJ databases">
        <title>Draft genome sequence of Limisphaera ngatamarikiensis NGM72.4T, a thermophilic Verrucomicrobia grouped in subdivision 3.</title>
        <authorList>
            <person name="Carere C.R."/>
            <person name="Steen J."/>
            <person name="Hugenholtz P."/>
            <person name="Stott M.B."/>
        </authorList>
    </citation>
    <scope>NUCLEOTIDE SEQUENCE [LARGE SCALE GENOMIC DNA]</scope>
    <source>
        <strain evidence="16 17">NGM72.4</strain>
    </source>
</reference>
<dbReference type="InterPro" id="IPR012337">
    <property type="entry name" value="RNaseH-like_sf"/>
</dbReference>
<dbReference type="InterPro" id="IPR001352">
    <property type="entry name" value="RNase_HII/HIII"/>
</dbReference>
<dbReference type="CDD" id="cd06590">
    <property type="entry name" value="RNase_HII_bacteria_HIII_like"/>
    <property type="match status" value="1"/>
</dbReference>
<evidence type="ECO:0000256" key="11">
    <source>
        <dbReference type="ARBA" id="ARBA00022842"/>
    </source>
</evidence>
<dbReference type="InterPro" id="IPR012295">
    <property type="entry name" value="TBP_dom_sf"/>
</dbReference>
<keyword evidence="11" id="KW-0460">Magnesium</keyword>
<evidence type="ECO:0000256" key="5">
    <source>
        <dbReference type="ARBA" id="ARBA00008378"/>
    </source>
</evidence>
<dbReference type="GO" id="GO:0043137">
    <property type="term" value="P:DNA replication, removal of RNA primer"/>
    <property type="evidence" value="ECO:0007669"/>
    <property type="project" value="TreeGrafter"/>
</dbReference>
<dbReference type="GO" id="GO:0006298">
    <property type="term" value="P:mismatch repair"/>
    <property type="evidence" value="ECO:0007669"/>
    <property type="project" value="TreeGrafter"/>
</dbReference>
<dbReference type="AlphaFoldDB" id="A0A6M1S157"/>
<comment type="cofactor">
    <cofactor evidence="12">
        <name>Mn(2+)</name>
        <dbReference type="ChEBI" id="CHEBI:29035"/>
    </cofactor>
    <cofactor evidence="12">
        <name>Mg(2+)</name>
        <dbReference type="ChEBI" id="CHEBI:18420"/>
    </cofactor>
    <text evidence="12">Manganese or magnesium. Binds 1 divalent metal ion per monomer in the absence of substrate. May bind a second metal ion after substrate binding.</text>
</comment>
<feature type="binding site" evidence="12">
    <location>
        <position position="99"/>
    </location>
    <ligand>
        <name>a divalent metal cation</name>
        <dbReference type="ChEBI" id="CHEBI:60240"/>
    </ligand>
</feature>
<keyword evidence="10 12" id="KW-0378">Hydrolase</keyword>
<dbReference type="EC" id="3.1.26.4" evidence="13"/>
<feature type="binding site" evidence="12">
    <location>
        <position position="100"/>
    </location>
    <ligand>
        <name>a divalent metal cation</name>
        <dbReference type="ChEBI" id="CHEBI:60240"/>
    </ligand>
</feature>
<comment type="function">
    <text evidence="3 13">Endonuclease that specifically degrades the RNA of RNA-DNA hybrids.</text>
</comment>
<keyword evidence="6" id="KW-0963">Cytoplasm</keyword>
<proteinExistence type="inferred from homology"/>
<dbReference type="GO" id="GO:0046872">
    <property type="term" value="F:metal ion binding"/>
    <property type="evidence" value="ECO:0007669"/>
    <property type="project" value="UniProtKB-KW"/>
</dbReference>
<dbReference type="Pfam" id="PF01351">
    <property type="entry name" value="RNase_HII"/>
    <property type="match status" value="1"/>
</dbReference>
<organism evidence="16 17">
    <name type="scientific">Limisphaera ngatamarikiensis</name>
    <dbReference type="NCBI Taxonomy" id="1324935"/>
    <lineage>
        <taxon>Bacteria</taxon>
        <taxon>Pseudomonadati</taxon>
        <taxon>Verrucomicrobiota</taxon>
        <taxon>Verrucomicrobiia</taxon>
        <taxon>Limisphaerales</taxon>
        <taxon>Limisphaeraceae</taxon>
        <taxon>Limisphaera</taxon>
    </lineage>
</organism>
<dbReference type="PANTHER" id="PTHR10954:SF23">
    <property type="entry name" value="RIBONUCLEASE"/>
    <property type="match status" value="1"/>
</dbReference>
<dbReference type="GO" id="GO:0005737">
    <property type="term" value="C:cytoplasm"/>
    <property type="evidence" value="ECO:0007669"/>
    <property type="project" value="UniProtKB-SubCell"/>
</dbReference>
<evidence type="ECO:0000259" key="15">
    <source>
        <dbReference type="PROSITE" id="PS51975"/>
    </source>
</evidence>
<dbReference type="EMBL" id="JAAKYA010000045">
    <property type="protein sequence ID" value="NGO39110.1"/>
    <property type="molecule type" value="Genomic_DNA"/>
</dbReference>